<evidence type="ECO:0000256" key="4">
    <source>
        <dbReference type="ARBA" id="ARBA00022989"/>
    </source>
</evidence>
<protein>
    <submittedName>
        <fullName evidence="7">Uncharacterized protein</fullName>
    </submittedName>
</protein>
<evidence type="ECO:0000256" key="1">
    <source>
        <dbReference type="ARBA" id="ARBA00004651"/>
    </source>
</evidence>
<reference evidence="7 8" key="1">
    <citation type="submission" date="2019-02" db="EMBL/GenBank/DDBJ databases">
        <title>Deep-cultivation of Planctomycetes and their phenomic and genomic characterization uncovers novel biology.</title>
        <authorList>
            <person name="Wiegand S."/>
            <person name="Jogler M."/>
            <person name="Boedeker C."/>
            <person name="Pinto D."/>
            <person name="Vollmers J."/>
            <person name="Rivas-Marin E."/>
            <person name="Kohn T."/>
            <person name="Peeters S.H."/>
            <person name="Heuer A."/>
            <person name="Rast P."/>
            <person name="Oberbeckmann S."/>
            <person name="Bunk B."/>
            <person name="Jeske O."/>
            <person name="Meyerdierks A."/>
            <person name="Storesund J.E."/>
            <person name="Kallscheuer N."/>
            <person name="Luecker S."/>
            <person name="Lage O.M."/>
            <person name="Pohl T."/>
            <person name="Merkel B.J."/>
            <person name="Hornburger P."/>
            <person name="Mueller R.-W."/>
            <person name="Bruemmer F."/>
            <person name="Labrenz M."/>
            <person name="Spormann A.M."/>
            <person name="Op Den Camp H."/>
            <person name="Overmann J."/>
            <person name="Amann R."/>
            <person name="Jetten M.S.M."/>
            <person name="Mascher T."/>
            <person name="Medema M.H."/>
            <person name="Devos D.P."/>
            <person name="Kaster A.-K."/>
            <person name="Ovreas L."/>
            <person name="Rohde M."/>
            <person name="Galperin M.Y."/>
            <person name="Jogler C."/>
        </authorList>
    </citation>
    <scope>NUCLEOTIDE SEQUENCE [LARGE SCALE GENOMIC DNA]</scope>
    <source>
        <strain evidence="7 8">Mal64</strain>
    </source>
</reference>
<name>A0A5C5ZQN5_9BACT</name>
<comment type="caution">
    <text evidence="7">The sequence shown here is derived from an EMBL/GenBank/DDBJ whole genome shotgun (WGS) entry which is preliminary data.</text>
</comment>
<keyword evidence="3 6" id="KW-0812">Transmembrane</keyword>
<gene>
    <name evidence="7" type="ORF">Mal64_20880</name>
</gene>
<dbReference type="NCBIfam" id="TIGR00765">
    <property type="entry name" value="yihY_not_rbn"/>
    <property type="match status" value="1"/>
</dbReference>
<evidence type="ECO:0000256" key="2">
    <source>
        <dbReference type="ARBA" id="ARBA00022475"/>
    </source>
</evidence>
<feature type="transmembrane region" description="Helical" evidence="6">
    <location>
        <begin position="98"/>
        <end position="123"/>
    </location>
</feature>
<dbReference type="PANTHER" id="PTHR30213">
    <property type="entry name" value="INNER MEMBRANE PROTEIN YHJD"/>
    <property type="match status" value="1"/>
</dbReference>
<comment type="subcellular location">
    <subcellularLocation>
        <location evidence="1">Cell membrane</location>
        <topology evidence="1">Multi-pass membrane protein</topology>
    </subcellularLocation>
</comment>
<evidence type="ECO:0000256" key="5">
    <source>
        <dbReference type="ARBA" id="ARBA00023136"/>
    </source>
</evidence>
<dbReference type="InterPro" id="IPR017039">
    <property type="entry name" value="Virul_fac_BrkB"/>
</dbReference>
<feature type="transmembrane region" description="Helical" evidence="6">
    <location>
        <begin position="218"/>
        <end position="238"/>
    </location>
</feature>
<evidence type="ECO:0000256" key="6">
    <source>
        <dbReference type="SAM" id="Phobius"/>
    </source>
</evidence>
<keyword evidence="8" id="KW-1185">Reference proteome</keyword>
<dbReference type="GO" id="GO:0005886">
    <property type="term" value="C:plasma membrane"/>
    <property type="evidence" value="ECO:0007669"/>
    <property type="project" value="UniProtKB-SubCell"/>
</dbReference>
<dbReference type="AlphaFoldDB" id="A0A5C5ZQN5"/>
<dbReference type="Pfam" id="PF03631">
    <property type="entry name" value="Virul_fac_BrkB"/>
    <property type="match status" value="1"/>
</dbReference>
<evidence type="ECO:0000313" key="7">
    <source>
        <dbReference type="EMBL" id="TWT88603.1"/>
    </source>
</evidence>
<keyword evidence="5 6" id="KW-0472">Membrane</keyword>
<keyword evidence="4 6" id="KW-1133">Transmembrane helix</keyword>
<dbReference type="Proteomes" id="UP000315440">
    <property type="component" value="Unassembled WGS sequence"/>
</dbReference>
<feature type="transmembrane region" description="Helical" evidence="6">
    <location>
        <begin position="143"/>
        <end position="168"/>
    </location>
</feature>
<accession>A0A5C5ZQN5</accession>
<feature type="transmembrane region" description="Helical" evidence="6">
    <location>
        <begin position="250"/>
        <end position="272"/>
    </location>
</feature>
<proteinExistence type="predicted"/>
<dbReference type="OrthoDB" id="9797028at2"/>
<evidence type="ECO:0000256" key="3">
    <source>
        <dbReference type="ARBA" id="ARBA00022692"/>
    </source>
</evidence>
<organism evidence="7 8">
    <name type="scientific">Pseudobythopirellula maris</name>
    <dbReference type="NCBI Taxonomy" id="2527991"/>
    <lineage>
        <taxon>Bacteria</taxon>
        <taxon>Pseudomonadati</taxon>
        <taxon>Planctomycetota</taxon>
        <taxon>Planctomycetia</taxon>
        <taxon>Pirellulales</taxon>
        <taxon>Lacipirellulaceae</taxon>
        <taxon>Pseudobythopirellula</taxon>
    </lineage>
</organism>
<dbReference type="PANTHER" id="PTHR30213:SF1">
    <property type="entry name" value="INNER MEMBRANE PROTEIN YHJD"/>
    <property type="match status" value="1"/>
</dbReference>
<sequence>MSYLKQVFAEFFRDQCPTLAAALSYYTVFALPPLLFLLLTVVTGGLSVVYDSQTAEEKAEGILERQAAQLLGNPDASDEIAAMIERSQHTTGKWWKTLLSLTGVVVAITGLMGALQISLNRVWGVRPDPDRSPVRMMLRKRAVSFALILGLGFLLVVSMAVSGVMVFIGDQLEAVVGVDPLPAAAINYGVQSLVAFVVFATIFKVLPDARVNWRDVVVGAGLTTALFLLGRLAIQQYFVFAAPGARFGAAAASLAVILVWVYYSAMILLLGAEATQVYAHRRGRSLRPRRRAVRVVESLERGE</sequence>
<dbReference type="RefSeq" id="WP_146399800.1">
    <property type="nucleotide sequence ID" value="NZ_SJPQ01000002.1"/>
</dbReference>
<evidence type="ECO:0000313" key="8">
    <source>
        <dbReference type="Proteomes" id="UP000315440"/>
    </source>
</evidence>
<dbReference type="EMBL" id="SJPQ01000002">
    <property type="protein sequence ID" value="TWT88603.1"/>
    <property type="molecule type" value="Genomic_DNA"/>
</dbReference>
<keyword evidence="2" id="KW-1003">Cell membrane</keyword>
<dbReference type="PIRSF" id="PIRSF035875">
    <property type="entry name" value="RNase_BN"/>
    <property type="match status" value="1"/>
</dbReference>
<feature type="transmembrane region" description="Helical" evidence="6">
    <location>
        <begin position="20"/>
        <end position="42"/>
    </location>
</feature>
<feature type="transmembrane region" description="Helical" evidence="6">
    <location>
        <begin position="188"/>
        <end position="206"/>
    </location>
</feature>